<dbReference type="RefSeq" id="WP_023174970.1">
    <property type="nucleotide sequence ID" value="NC_022600.1"/>
</dbReference>
<dbReference type="SUPFAM" id="SSF53474">
    <property type="entry name" value="alpha/beta-Hydrolases"/>
    <property type="match status" value="1"/>
</dbReference>
<evidence type="ECO:0000313" key="3">
    <source>
        <dbReference type="Proteomes" id="UP000017396"/>
    </source>
</evidence>
<evidence type="ECO:0000259" key="1">
    <source>
        <dbReference type="Pfam" id="PF12697"/>
    </source>
</evidence>
<proteinExistence type="predicted"/>
<dbReference type="eggNOG" id="COG2267">
    <property type="taxonomic scope" value="Bacteria"/>
</dbReference>
<dbReference type="KEGG" id="glj:GKIL_3429"/>
<keyword evidence="3" id="KW-1185">Reference proteome</keyword>
<dbReference type="STRING" id="1183438.GKIL_3429"/>
<dbReference type="PANTHER" id="PTHR43689:SF8">
    <property type="entry name" value="ALPHA_BETA-HYDROLASES SUPERFAMILY PROTEIN"/>
    <property type="match status" value="1"/>
</dbReference>
<reference evidence="2 3" key="1">
    <citation type="journal article" date="2013" name="PLoS ONE">
        <title>Cultivation and Complete Genome Sequencing of Gloeobacter kilaueensis sp. nov., from a Lava Cave in Kilauea Caldera, Hawai'i.</title>
        <authorList>
            <person name="Saw J.H."/>
            <person name="Schatz M."/>
            <person name="Brown M.V."/>
            <person name="Kunkel D.D."/>
            <person name="Foster J.S."/>
            <person name="Shick H."/>
            <person name="Christensen S."/>
            <person name="Hou S."/>
            <person name="Wan X."/>
            <person name="Donachie S.P."/>
        </authorList>
    </citation>
    <scope>NUCLEOTIDE SEQUENCE [LARGE SCALE GENOMIC DNA]</scope>
    <source>
        <strain evidence="3">JS</strain>
    </source>
</reference>
<dbReference type="Gene3D" id="3.40.50.1820">
    <property type="entry name" value="alpha/beta hydrolase"/>
    <property type="match status" value="1"/>
</dbReference>
<gene>
    <name evidence="2" type="ORF">GKIL_3429</name>
</gene>
<dbReference type="InterPro" id="IPR029058">
    <property type="entry name" value="AB_hydrolase_fold"/>
</dbReference>
<organism evidence="2 3">
    <name type="scientific">Gloeobacter kilaueensis (strain ATCC BAA-2537 / CCAP 1431/1 / ULC 316 / JS1)</name>
    <dbReference type="NCBI Taxonomy" id="1183438"/>
    <lineage>
        <taxon>Bacteria</taxon>
        <taxon>Bacillati</taxon>
        <taxon>Cyanobacteriota</taxon>
        <taxon>Cyanophyceae</taxon>
        <taxon>Gloeobacterales</taxon>
        <taxon>Gloeobacteraceae</taxon>
        <taxon>Gloeobacter</taxon>
    </lineage>
</organism>
<feature type="domain" description="AB hydrolase-1" evidence="1">
    <location>
        <begin position="51"/>
        <end position="285"/>
    </location>
</feature>
<name>U5QPQ1_GLOK1</name>
<dbReference type="InterPro" id="IPR000073">
    <property type="entry name" value="AB_hydrolase_1"/>
</dbReference>
<dbReference type="AlphaFoldDB" id="U5QPQ1"/>
<dbReference type="PRINTS" id="PR00111">
    <property type="entry name" value="ABHYDROLASE"/>
</dbReference>
<dbReference type="PANTHER" id="PTHR43689">
    <property type="entry name" value="HYDROLASE"/>
    <property type="match status" value="1"/>
</dbReference>
<keyword evidence="2" id="KW-0378">Hydrolase</keyword>
<evidence type="ECO:0000313" key="2">
    <source>
        <dbReference type="EMBL" id="AGY59675.1"/>
    </source>
</evidence>
<dbReference type="HOGENOM" id="CLU_020336_13_6_3"/>
<accession>U5QPQ1</accession>
<dbReference type="EMBL" id="CP003587">
    <property type="protein sequence ID" value="AGY59675.1"/>
    <property type="molecule type" value="Genomic_DNA"/>
</dbReference>
<dbReference type="InterPro" id="IPR000639">
    <property type="entry name" value="Epox_hydrolase-like"/>
</dbReference>
<sequence>MGDSFLPAAARELGEPAALAVLERIESVPVALAQGTVRTTYVRQGEGEPPLLLLHGFDSSVLEFRRLLPLLARTSAVWAIDLLGFGFGERPATLAYTPQTICAHLKSFWQQQIARPVVLVGASMGGAAAIDFALAQPEAVAGLVLIDSVGGSPAPNPGRFLFPPVDALAAEFLRSRFVRSRVSANAYADLSLATPDAQRCGALHLTMPNWRRAIVAFTRSGGYGYLGERLAQLAAPTLIIWGERDRILGTEAAGHFQQKIPHSQLVWIPECGHVPHLEKAERTAQLIGQFCAAGAIGSSLLD</sequence>
<protein>
    <submittedName>
        <fullName evidence="2">Alpha/beta hydrolase fold protein</fullName>
    </submittedName>
</protein>
<dbReference type="OrthoDB" id="9780765at2"/>
<dbReference type="Proteomes" id="UP000017396">
    <property type="component" value="Chromosome"/>
</dbReference>
<dbReference type="PATRIC" id="fig|1183438.3.peg.3367"/>
<dbReference type="Pfam" id="PF12697">
    <property type="entry name" value="Abhydrolase_6"/>
    <property type="match status" value="1"/>
</dbReference>
<dbReference type="GO" id="GO:0016787">
    <property type="term" value="F:hydrolase activity"/>
    <property type="evidence" value="ECO:0007669"/>
    <property type="project" value="UniProtKB-KW"/>
</dbReference>
<dbReference type="PRINTS" id="PR00412">
    <property type="entry name" value="EPOXHYDRLASE"/>
</dbReference>